<reference evidence="1 2" key="1">
    <citation type="submission" date="2014-12" db="EMBL/GenBank/DDBJ databases">
        <title>Genome assembly of Enhygromyxa salina DSM 15201.</title>
        <authorList>
            <person name="Sharma G."/>
            <person name="Subramanian S."/>
        </authorList>
    </citation>
    <scope>NUCLEOTIDE SEQUENCE [LARGE SCALE GENOMIC DNA]</scope>
    <source>
        <strain evidence="1 2">DSM 15201</strain>
    </source>
</reference>
<evidence type="ECO:0000313" key="1">
    <source>
        <dbReference type="EMBL" id="KIG16149.1"/>
    </source>
</evidence>
<dbReference type="Proteomes" id="UP000031599">
    <property type="component" value="Unassembled WGS sequence"/>
</dbReference>
<evidence type="ECO:0000313" key="2">
    <source>
        <dbReference type="Proteomes" id="UP000031599"/>
    </source>
</evidence>
<dbReference type="EMBL" id="JMCC02000042">
    <property type="protein sequence ID" value="KIG16149.1"/>
    <property type="molecule type" value="Genomic_DNA"/>
</dbReference>
<dbReference type="RefSeq" id="WP_052550194.1">
    <property type="nucleotide sequence ID" value="NZ_JMCC02000042.1"/>
</dbReference>
<protein>
    <recommendedName>
        <fullName evidence="3">DNA-binding domain-containing protein</fullName>
    </recommendedName>
</protein>
<name>A0A0C1ZEQ8_9BACT</name>
<sequence>MSKLDPRRIQQALVCMMFDPVYAGVVRGPAPLDELSPRERELLRGVDPRGLATDDMRRARALHVILDEYPVSAALLGVEAVDQYFSSPAFRACVFERGSMALVFGRRYLLGASDKLHGIGAIETAMASARRVDRQRHPGLGSAPGLAPVSVPAGSLAWYQRARARLGPEPLQALTKLRKPWPQKPPRGGREHLLIEAKGDGSLAIGTASAALVGLLIAADPPRPRAELVAAAIELGAEADEADELLDDLIAEGLLIQSEPRAQASVSDRMAFEGA</sequence>
<evidence type="ECO:0008006" key="3">
    <source>
        <dbReference type="Google" id="ProtNLM"/>
    </source>
</evidence>
<accession>A0A0C1ZEQ8</accession>
<gene>
    <name evidence="1" type="ORF">DB30_04867</name>
</gene>
<comment type="caution">
    <text evidence="1">The sequence shown here is derived from an EMBL/GenBank/DDBJ whole genome shotgun (WGS) entry which is preliminary data.</text>
</comment>
<organism evidence="1 2">
    <name type="scientific">Enhygromyxa salina</name>
    <dbReference type="NCBI Taxonomy" id="215803"/>
    <lineage>
        <taxon>Bacteria</taxon>
        <taxon>Pseudomonadati</taxon>
        <taxon>Myxococcota</taxon>
        <taxon>Polyangia</taxon>
        <taxon>Nannocystales</taxon>
        <taxon>Nannocystaceae</taxon>
        <taxon>Enhygromyxa</taxon>
    </lineage>
</organism>
<proteinExistence type="predicted"/>
<dbReference type="AlphaFoldDB" id="A0A0C1ZEQ8"/>